<dbReference type="Gene3D" id="1.10.260.40">
    <property type="entry name" value="lambda repressor-like DNA-binding domains"/>
    <property type="match status" value="3"/>
</dbReference>
<dbReference type="CDD" id="cd00093">
    <property type="entry name" value="HTH_XRE"/>
    <property type="match status" value="3"/>
</dbReference>
<organism evidence="3 4">
    <name type="scientific">Ligilactobacillus agilis DSM 20509</name>
    <dbReference type="NCBI Taxonomy" id="1423718"/>
    <lineage>
        <taxon>Bacteria</taxon>
        <taxon>Bacillati</taxon>
        <taxon>Bacillota</taxon>
        <taxon>Bacilli</taxon>
        <taxon>Lactobacillales</taxon>
        <taxon>Lactobacillaceae</taxon>
        <taxon>Ligilactobacillus</taxon>
    </lineage>
</organism>
<sequence>MFNDILKELRLGKKWTQGELGQKLHVSDKTIGSWERGTRQPNLETINKIATIFEVSTDYLLGMGTNNIFGLRLKKLRSKTNEIQDAIARKIGISRAVYSHLENGRNEPDNETLIKLASHYNVTTDYLLGHLERNKNTMIGGKIKQLRKQHHLSQEDLASKIGVTQTTVTAWENNKSIPGADTLLFIADYFKVSADELLGRNTNYHTNNLDEMIDIADTFGDVFLLPKDKRIIRGIIKGYLDS</sequence>
<evidence type="ECO:0000313" key="4">
    <source>
        <dbReference type="Proteomes" id="UP000051008"/>
    </source>
</evidence>
<comment type="caution">
    <text evidence="3">The sequence shown here is derived from an EMBL/GenBank/DDBJ whole genome shotgun (WGS) entry which is preliminary data.</text>
</comment>
<reference evidence="3 4" key="1">
    <citation type="journal article" date="2015" name="Genome Announc.">
        <title>Expanding the biotechnology potential of lactobacilli through comparative genomics of 213 strains and associated genera.</title>
        <authorList>
            <person name="Sun Z."/>
            <person name="Harris H.M."/>
            <person name="McCann A."/>
            <person name="Guo C."/>
            <person name="Argimon S."/>
            <person name="Zhang W."/>
            <person name="Yang X."/>
            <person name="Jeffery I.B."/>
            <person name="Cooney J.C."/>
            <person name="Kagawa T.F."/>
            <person name="Liu W."/>
            <person name="Song Y."/>
            <person name="Salvetti E."/>
            <person name="Wrobel A."/>
            <person name="Rasinkangas P."/>
            <person name="Parkhill J."/>
            <person name="Rea M.C."/>
            <person name="O'Sullivan O."/>
            <person name="Ritari J."/>
            <person name="Douillard F.P."/>
            <person name="Paul Ross R."/>
            <person name="Yang R."/>
            <person name="Briner A.E."/>
            <person name="Felis G.E."/>
            <person name="de Vos W.M."/>
            <person name="Barrangou R."/>
            <person name="Klaenhammer T.R."/>
            <person name="Caufield P.W."/>
            <person name="Cui Y."/>
            <person name="Zhang H."/>
            <person name="O'Toole P.W."/>
        </authorList>
    </citation>
    <scope>NUCLEOTIDE SEQUENCE [LARGE SCALE GENOMIC DNA]</scope>
    <source>
        <strain evidence="3 4">DSM 20509</strain>
    </source>
</reference>
<dbReference type="SMART" id="SM00530">
    <property type="entry name" value="HTH_XRE"/>
    <property type="match status" value="3"/>
</dbReference>
<proteinExistence type="predicted"/>
<dbReference type="PATRIC" id="fig|1423718.3.peg.1123"/>
<dbReference type="AlphaFoldDB" id="A0A0R2AJH3"/>
<keyword evidence="1" id="KW-0238">DNA-binding</keyword>
<name>A0A0R2AJH3_9LACO</name>
<dbReference type="InterPro" id="IPR001387">
    <property type="entry name" value="Cro/C1-type_HTH"/>
</dbReference>
<dbReference type="SUPFAM" id="SSF47413">
    <property type="entry name" value="lambda repressor-like DNA-binding domains"/>
    <property type="match status" value="3"/>
</dbReference>
<dbReference type="InterPro" id="IPR010982">
    <property type="entry name" value="Lambda_DNA-bd_dom_sf"/>
</dbReference>
<feature type="domain" description="HTH cro/C1-type" evidence="2">
    <location>
        <begin position="84"/>
        <end position="127"/>
    </location>
</feature>
<protein>
    <recommendedName>
        <fullName evidence="2">HTH cro/C1-type domain-containing protein</fullName>
    </recommendedName>
</protein>
<dbReference type="Pfam" id="PF01381">
    <property type="entry name" value="HTH_3"/>
    <property type="match status" value="3"/>
</dbReference>
<dbReference type="PANTHER" id="PTHR46558">
    <property type="entry name" value="TRACRIPTIONAL REGULATORY PROTEIN-RELATED-RELATED"/>
    <property type="match status" value="1"/>
</dbReference>
<evidence type="ECO:0000256" key="1">
    <source>
        <dbReference type="ARBA" id="ARBA00023125"/>
    </source>
</evidence>
<dbReference type="EMBL" id="AYYP01000071">
    <property type="protein sequence ID" value="KRM63084.1"/>
    <property type="molecule type" value="Genomic_DNA"/>
</dbReference>
<dbReference type="PANTHER" id="PTHR46558:SF11">
    <property type="entry name" value="HTH-TYPE TRANSCRIPTIONAL REGULATOR XRE"/>
    <property type="match status" value="1"/>
</dbReference>
<dbReference type="Proteomes" id="UP000051008">
    <property type="component" value="Unassembled WGS sequence"/>
</dbReference>
<gene>
    <name evidence="3" type="ORF">FC14_GL001070</name>
</gene>
<evidence type="ECO:0000259" key="2">
    <source>
        <dbReference type="PROSITE" id="PS50943"/>
    </source>
</evidence>
<feature type="domain" description="HTH cro/C1-type" evidence="2">
    <location>
        <begin position="143"/>
        <end position="197"/>
    </location>
</feature>
<dbReference type="GO" id="GO:0003677">
    <property type="term" value="F:DNA binding"/>
    <property type="evidence" value="ECO:0007669"/>
    <property type="project" value="UniProtKB-KW"/>
</dbReference>
<dbReference type="RefSeq" id="WP_056977634.1">
    <property type="nucleotide sequence ID" value="NZ_AYYP01000071.1"/>
</dbReference>
<accession>A0A0R2AJH3</accession>
<feature type="domain" description="HTH cro/C1-type" evidence="2">
    <location>
        <begin position="6"/>
        <end position="60"/>
    </location>
</feature>
<dbReference type="PROSITE" id="PS50943">
    <property type="entry name" value="HTH_CROC1"/>
    <property type="match status" value="3"/>
</dbReference>
<evidence type="ECO:0000313" key="3">
    <source>
        <dbReference type="EMBL" id="KRM63084.1"/>
    </source>
</evidence>
<dbReference type="OrthoDB" id="9805856at2"/>
<keyword evidence="4" id="KW-1185">Reference proteome</keyword>